<dbReference type="PANTHER" id="PTHR45764">
    <property type="entry name" value="BZIP TRANSCRIPTION FACTOR 44"/>
    <property type="match status" value="1"/>
</dbReference>
<evidence type="ECO:0000313" key="9">
    <source>
        <dbReference type="Proteomes" id="UP000516437"/>
    </source>
</evidence>
<evidence type="ECO:0000256" key="2">
    <source>
        <dbReference type="ARBA" id="ARBA00023015"/>
    </source>
</evidence>
<comment type="caution">
    <text evidence="8">The sequence shown here is derived from an EMBL/GenBank/DDBJ whole genome shotgun (WGS) entry which is preliminary data.</text>
</comment>
<evidence type="ECO:0000259" key="7">
    <source>
        <dbReference type="PROSITE" id="PS50217"/>
    </source>
</evidence>
<dbReference type="AlphaFoldDB" id="A0A6A1UU72"/>
<dbReference type="PROSITE" id="PS00036">
    <property type="entry name" value="BZIP_BASIC"/>
    <property type="match status" value="1"/>
</dbReference>
<dbReference type="SUPFAM" id="SSF57959">
    <property type="entry name" value="Leucine zipper domain"/>
    <property type="match status" value="1"/>
</dbReference>
<evidence type="ECO:0000256" key="6">
    <source>
        <dbReference type="SAM" id="Coils"/>
    </source>
</evidence>
<dbReference type="GO" id="GO:0000976">
    <property type="term" value="F:transcription cis-regulatory region binding"/>
    <property type="evidence" value="ECO:0007669"/>
    <property type="project" value="TreeGrafter"/>
</dbReference>
<keyword evidence="5" id="KW-0539">Nucleus</keyword>
<dbReference type="GO" id="GO:0005634">
    <property type="term" value="C:nucleus"/>
    <property type="evidence" value="ECO:0007669"/>
    <property type="project" value="UniProtKB-SubCell"/>
</dbReference>
<dbReference type="PROSITE" id="PS50217">
    <property type="entry name" value="BZIP"/>
    <property type="match status" value="1"/>
</dbReference>
<dbReference type="EMBL" id="RXIC02000026">
    <property type="protein sequence ID" value="KAB1203959.1"/>
    <property type="molecule type" value="Genomic_DNA"/>
</dbReference>
<keyword evidence="6" id="KW-0175">Coiled coil</keyword>
<evidence type="ECO:0000256" key="3">
    <source>
        <dbReference type="ARBA" id="ARBA00023125"/>
    </source>
</evidence>
<dbReference type="GO" id="GO:0003700">
    <property type="term" value="F:DNA-binding transcription factor activity"/>
    <property type="evidence" value="ECO:0007669"/>
    <property type="project" value="InterPro"/>
</dbReference>
<dbReference type="CDD" id="cd14702">
    <property type="entry name" value="bZIP_plant_GBF1"/>
    <property type="match status" value="1"/>
</dbReference>
<dbReference type="Gene3D" id="1.20.5.170">
    <property type="match status" value="1"/>
</dbReference>
<evidence type="ECO:0000256" key="5">
    <source>
        <dbReference type="ARBA" id="ARBA00023242"/>
    </source>
</evidence>
<gene>
    <name evidence="8" type="ORF">CJ030_MR8G001953</name>
</gene>
<evidence type="ECO:0000256" key="1">
    <source>
        <dbReference type="ARBA" id="ARBA00004123"/>
    </source>
</evidence>
<evidence type="ECO:0000313" key="8">
    <source>
        <dbReference type="EMBL" id="KAB1203959.1"/>
    </source>
</evidence>
<dbReference type="InterPro" id="IPR004827">
    <property type="entry name" value="bZIP"/>
</dbReference>
<keyword evidence="3" id="KW-0238">DNA-binding</keyword>
<keyword evidence="9" id="KW-1185">Reference proteome</keyword>
<protein>
    <submittedName>
        <fullName evidence="8">Regulatory protein opaque-2</fullName>
    </submittedName>
</protein>
<dbReference type="GO" id="GO:0045893">
    <property type="term" value="P:positive regulation of DNA-templated transcription"/>
    <property type="evidence" value="ECO:0007669"/>
    <property type="project" value="TreeGrafter"/>
</dbReference>
<dbReference type="PANTHER" id="PTHR45764:SF52">
    <property type="entry name" value="BASIC LEUCINE ZIPPER 4"/>
    <property type="match status" value="1"/>
</dbReference>
<dbReference type="GO" id="GO:0046982">
    <property type="term" value="F:protein heterodimerization activity"/>
    <property type="evidence" value="ECO:0007669"/>
    <property type="project" value="UniProtKB-ARBA"/>
</dbReference>
<name>A0A6A1UU72_9ROSI</name>
<keyword evidence="4" id="KW-0804">Transcription</keyword>
<feature type="domain" description="BZIP" evidence="7">
    <location>
        <begin position="55"/>
        <end position="101"/>
    </location>
</feature>
<dbReference type="InterPro" id="IPR046347">
    <property type="entry name" value="bZIP_sf"/>
</dbReference>
<dbReference type="SMART" id="SM00338">
    <property type="entry name" value="BRLZ"/>
    <property type="match status" value="1"/>
</dbReference>
<sequence>MFFSGETADFQCPVSEESGLTAEELQELLSIFQSGDSVSPNSCSEGSSRAVFTNDERKIRRMKSNRESARRSRMRKKKRIEDLKDQVNQLQMENQELKNRLGLTLRQSQVEWLDNQRLRSESIALCTRLSDLYRILLTIQSQ</sequence>
<feature type="coiled-coil region" evidence="6">
    <location>
        <begin position="66"/>
        <end position="107"/>
    </location>
</feature>
<keyword evidence="2" id="KW-0805">Transcription regulation</keyword>
<dbReference type="Pfam" id="PF00170">
    <property type="entry name" value="bZIP_1"/>
    <property type="match status" value="1"/>
</dbReference>
<evidence type="ECO:0000256" key="4">
    <source>
        <dbReference type="ARBA" id="ARBA00023163"/>
    </source>
</evidence>
<reference evidence="8 9" key="1">
    <citation type="journal article" date="2019" name="Plant Biotechnol. J.">
        <title>The red bayberry genome and genetic basis of sex determination.</title>
        <authorList>
            <person name="Jia H.M."/>
            <person name="Jia H.J."/>
            <person name="Cai Q.L."/>
            <person name="Wang Y."/>
            <person name="Zhao H.B."/>
            <person name="Yang W.F."/>
            <person name="Wang G.Y."/>
            <person name="Li Y.H."/>
            <person name="Zhan D.L."/>
            <person name="Shen Y.T."/>
            <person name="Niu Q.F."/>
            <person name="Chang L."/>
            <person name="Qiu J."/>
            <person name="Zhao L."/>
            <person name="Xie H.B."/>
            <person name="Fu W.Y."/>
            <person name="Jin J."/>
            <person name="Li X.W."/>
            <person name="Jiao Y."/>
            <person name="Zhou C.C."/>
            <person name="Tu T."/>
            <person name="Chai C.Y."/>
            <person name="Gao J.L."/>
            <person name="Fan L.J."/>
            <person name="van de Weg E."/>
            <person name="Wang J.Y."/>
            <person name="Gao Z.S."/>
        </authorList>
    </citation>
    <scope>NUCLEOTIDE SEQUENCE [LARGE SCALE GENOMIC DNA]</scope>
    <source>
        <tissue evidence="8">Leaves</tissue>
    </source>
</reference>
<dbReference type="OrthoDB" id="551672at2759"/>
<proteinExistence type="predicted"/>
<dbReference type="Proteomes" id="UP000516437">
    <property type="component" value="Chromosome 8"/>
</dbReference>
<comment type="subcellular location">
    <subcellularLocation>
        <location evidence="1">Nucleus</location>
    </subcellularLocation>
</comment>
<accession>A0A6A1UU72</accession>
<dbReference type="FunFam" id="1.20.5.170:FF:000020">
    <property type="entry name" value="BZIP transcription factor"/>
    <property type="match status" value="1"/>
</dbReference>
<organism evidence="8 9">
    <name type="scientific">Morella rubra</name>
    <name type="common">Chinese bayberry</name>
    <dbReference type="NCBI Taxonomy" id="262757"/>
    <lineage>
        <taxon>Eukaryota</taxon>
        <taxon>Viridiplantae</taxon>
        <taxon>Streptophyta</taxon>
        <taxon>Embryophyta</taxon>
        <taxon>Tracheophyta</taxon>
        <taxon>Spermatophyta</taxon>
        <taxon>Magnoliopsida</taxon>
        <taxon>eudicotyledons</taxon>
        <taxon>Gunneridae</taxon>
        <taxon>Pentapetalae</taxon>
        <taxon>rosids</taxon>
        <taxon>fabids</taxon>
        <taxon>Fagales</taxon>
        <taxon>Myricaceae</taxon>
        <taxon>Morella</taxon>
    </lineage>
</organism>
<dbReference type="InterPro" id="IPR045314">
    <property type="entry name" value="bZIP_plant_GBF1"/>
</dbReference>